<dbReference type="OrthoDB" id="9810759at2"/>
<organism evidence="11 12">
    <name type="scientific">Sinomonas humi</name>
    <dbReference type="NCBI Taxonomy" id="1338436"/>
    <lineage>
        <taxon>Bacteria</taxon>
        <taxon>Bacillati</taxon>
        <taxon>Actinomycetota</taxon>
        <taxon>Actinomycetes</taxon>
        <taxon>Micrococcales</taxon>
        <taxon>Micrococcaceae</taxon>
        <taxon>Sinomonas</taxon>
    </lineage>
</organism>
<protein>
    <submittedName>
        <fullName evidence="11">Sodium:proton exchanger</fullName>
    </submittedName>
</protein>
<evidence type="ECO:0000256" key="3">
    <source>
        <dbReference type="ARBA" id="ARBA00022449"/>
    </source>
</evidence>
<reference evidence="11 12" key="1">
    <citation type="submission" date="2014-09" db="EMBL/GenBank/DDBJ databases">
        <title>Genome sequence of Sinomonas sp. MUSC 117.</title>
        <authorList>
            <person name="Lee L.-H."/>
        </authorList>
    </citation>
    <scope>NUCLEOTIDE SEQUENCE [LARGE SCALE GENOMIC DNA]</scope>
    <source>
        <strain evidence="11 12">MUSC 117</strain>
    </source>
</reference>
<dbReference type="GO" id="GO:0006813">
    <property type="term" value="P:potassium ion transport"/>
    <property type="evidence" value="ECO:0007669"/>
    <property type="project" value="InterPro"/>
</dbReference>
<evidence type="ECO:0000256" key="7">
    <source>
        <dbReference type="ARBA" id="ARBA00023065"/>
    </source>
</evidence>
<comment type="caution">
    <text evidence="11">The sequence shown here is derived from an EMBL/GenBank/DDBJ whole genome shotgun (WGS) entry which is preliminary data.</text>
</comment>
<dbReference type="Pfam" id="PF00999">
    <property type="entry name" value="Na_H_Exchanger"/>
    <property type="match status" value="1"/>
</dbReference>
<evidence type="ECO:0000259" key="10">
    <source>
        <dbReference type="PROSITE" id="PS51202"/>
    </source>
</evidence>
<evidence type="ECO:0000313" key="11">
    <source>
        <dbReference type="EMBL" id="KHL05115.1"/>
    </source>
</evidence>
<keyword evidence="7" id="KW-0406">Ion transport</keyword>
<accession>A0A0B2ASZ8</accession>
<evidence type="ECO:0000313" key="12">
    <source>
        <dbReference type="Proteomes" id="UP000030982"/>
    </source>
</evidence>
<dbReference type="EMBL" id="JTDL01000036">
    <property type="protein sequence ID" value="KHL05115.1"/>
    <property type="molecule type" value="Genomic_DNA"/>
</dbReference>
<dbReference type="GO" id="GO:1902600">
    <property type="term" value="P:proton transmembrane transport"/>
    <property type="evidence" value="ECO:0007669"/>
    <property type="project" value="InterPro"/>
</dbReference>
<dbReference type="InterPro" id="IPR006037">
    <property type="entry name" value="RCK_C"/>
</dbReference>
<feature type="transmembrane region" description="Helical" evidence="9">
    <location>
        <begin position="336"/>
        <end position="356"/>
    </location>
</feature>
<feature type="transmembrane region" description="Helical" evidence="9">
    <location>
        <begin position="163"/>
        <end position="184"/>
    </location>
</feature>
<keyword evidence="6 9" id="KW-1133">Transmembrane helix</keyword>
<feature type="transmembrane region" description="Helical" evidence="9">
    <location>
        <begin position="6"/>
        <end position="23"/>
    </location>
</feature>
<feature type="transmembrane region" description="Helical" evidence="9">
    <location>
        <begin position="300"/>
        <end position="324"/>
    </location>
</feature>
<gene>
    <name evidence="11" type="ORF">LK10_02235</name>
</gene>
<evidence type="ECO:0000256" key="4">
    <source>
        <dbReference type="ARBA" id="ARBA00022475"/>
    </source>
</evidence>
<comment type="subcellular location">
    <subcellularLocation>
        <location evidence="1">Cell membrane</location>
        <topology evidence="1">Multi-pass membrane protein</topology>
    </subcellularLocation>
</comment>
<dbReference type="GO" id="GO:0015297">
    <property type="term" value="F:antiporter activity"/>
    <property type="evidence" value="ECO:0007669"/>
    <property type="project" value="UniProtKB-KW"/>
</dbReference>
<dbReference type="SUPFAM" id="SSF116726">
    <property type="entry name" value="TrkA C-terminal domain-like"/>
    <property type="match status" value="1"/>
</dbReference>
<keyword evidence="5 9" id="KW-0812">Transmembrane</keyword>
<keyword evidence="3" id="KW-0050">Antiport</keyword>
<dbReference type="GO" id="GO:0005886">
    <property type="term" value="C:plasma membrane"/>
    <property type="evidence" value="ECO:0007669"/>
    <property type="project" value="UniProtKB-SubCell"/>
</dbReference>
<keyword evidence="12" id="KW-1185">Reference proteome</keyword>
<dbReference type="Proteomes" id="UP000030982">
    <property type="component" value="Unassembled WGS sequence"/>
</dbReference>
<dbReference type="InterPro" id="IPR036721">
    <property type="entry name" value="RCK_C_sf"/>
</dbReference>
<evidence type="ECO:0000256" key="1">
    <source>
        <dbReference type="ARBA" id="ARBA00004651"/>
    </source>
</evidence>
<feature type="transmembrane region" description="Helical" evidence="9">
    <location>
        <begin position="35"/>
        <end position="54"/>
    </location>
</feature>
<name>A0A0B2ASZ8_9MICC</name>
<keyword evidence="4" id="KW-1003">Cell membrane</keyword>
<feature type="transmembrane region" description="Helical" evidence="9">
    <location>
        <begin position="60"/>
        <end position="80"/>
    </location>
</feature>
<dbReference type="GO" id="GO:0008324">
    <property type="term" value="F:monoatomic cation transmembrane transporter activity"/>
    <property type="evidence" value="ECO:0007669"/>
    <property type="project" value="InterPro"/>
</dbReference>
<evidence type="ECO:0000256" key="9">
    <source>
        <dbReference type="SAM" id="Phobius"/>
    </source>
</evidence>
<dbReference type="Gene3D" id="3.30.70.1450">
    <property type="entry name" value="Regulator of K+ conductance, C-terminal domain"/>
    <property type="match status" value="1"/>
</dbReference>
<sequence length="489" mass="50477">MEDVGTFGLVVLVVAVAALAAVLSNRISSRLRIPAPVVFLVCAAVASDLFPGLGQISPRAVQRIVTVALAIVLFDGGMQVGWRRFRTAALPVLWIGVAGTLATAAGVAAAAHWLFHLDWPAALVLGTALSPTDPAVVFSVLGRREVKGRSGVILEGESGANDPVGIALMVALLSASGAGGTGFVSAAGTFFLQLAVGGAVGIGGGLLLGVFMRRVHLPGEGLYALRVLAGALVLYGAATVAHGSGFLAVFVAGIVIGDQRAPYKGEIARFHTALSSIAEIVVFVVLGLTVNLRTLADGAAWLIGLGLAVLLALIIRPVLVGLVLLPVKLSLGERIFVLWSGLKGAVPILLGTFVFSSGQSGATRIYDIIFVAVAFSVLVQGGLVPWVASRCRVPMRAVEPTPWGLGLRFAEPPRGLHRYRVSAGSKADGSAVGDLGLGKDMWISFVLRHGRPVQVRSSTVLEPEDEVLVQLDAEGSANPGGMFGRPEAG</sequence>
<dbReference type="PANTHER" id="PTHR32507:SF7">
    <property type="entry name" value="K(+)_H(+) ANTIPORTER NHAP2"/>
    <property type="match status" value="1"/>
</dbReference>
<dbReference type="InterPro" id="IPR038770">
    <property type="entry name" value="Na+/solute_symporter_sf"/>
</dbReference>
<dbReference type="PANTHER" id="PTHR32507">
    <property type="entry name" value="NA(+)/H(+) ANTIPORTER 1"/>
    <property type="match status" value="1"/>
</dbReference>
<feature type="transmembrane region" description="Helical" evidence="9">
    <location>
        <begin position="268"/>
        <end position="288"/>
    </location>
</feature>
<dbReference type="InterPro" id="IPR006153">
    <property type="entry name" value="Cation/H_exchanger_TM"/>
</dbReference>
<feature type="transmembrane region" description="Helical" evidence="9">
    <location>
        <begin position="223"/>
        <end position="256"/>
    </location>
</feature>
<keyword evidence="8 9" id="KW-0472">Membrane</keyword>
<keyword evidence="2" id="KW-0813">Transport</keyword>
<proteinExistence type="predicted"/>
<dbReference type="AlphaFoldDB" id="A0A0B2ASZ8"/>
<evidence type="ECO:0000256" key="2">
    <source>
        <dbReference type="ARBA" id="ARBA00022448"/>
    </source>
</evidence>
<evidence type="ECO:0000256" key="5">
    <source>
        <dbReference type="ARBA" id="ARBA00022692"/>
    </source>
</evidence>
<feature type="transmembrane region" description="Helical" evidence="9">
    <location>
        <begin position="368"/>
        <end position="388"/>
    </location>
</feature>
<dbReference type="PROSITE" id="PS51202">
    <property type="entry name" value="RCK_C"/>
    <property type="match status" value="1"/>
</dbReference>
<feature type="transmembrane region" description="Helical" evidence="9">
    <location>
        <begin position="190"/>
        <end position="211"/>
    </location>
</feature>
<feature type="transmembrane region" description="Helical" evidence="9">
    <location>
        <begin position="92"/>
        <end position="115"/>
    </location>
</feature>
<evidence type="ECO:0000256" key="6">
    <source>
        <dbReference type="ARBA" id="ARBA00022989"/>
    </source>
</evidence>
<feature type="domain" description="RCK C-terminal" evidence="10">
    <location>
        <begin position="404"/>
        <end position="486"/>
    </location>
</feature>
<evidence type="ECO:0000256" key="8">
    <source>
        <dbReference type="ARBA" id="ARBA00023136"/>
    </source>
</evidence>
<feature type="transmembrane region" description="Helical" evidence="9">
    <location>
        <begin position="121"/>
        <end position="142"/>
    </location>
</feature>
<dbReference type="Gene3D" id="1.20.1530.20">
    <property type="match status" value="1"/>
</dbReference>